<sequence length="59" mass="6991">MSVDINNQQPSPELEKAQRIENEAKKARIKQEIFDIDKQIQHLQQHKKDLENELSVLPR</sequence>
<evidence type="ECO:0000313" key="2">
    <source>
        <dbReference type="Proteomes" id="UP000231071"/>
    </source>
</evidence>
<dbReference type="AlphaFoldDB" id="A0A2M7UHQ2"/>
<evidence type="ECO:0000313" key="1">
    <source>
        <dbReference type="EMBL" id="PIZ70765.1"/>
    </source>
</evidence>
<proteinExistence type="predicted"/>
<dbReference type="EMBL" id="PFOI01000037">
    <property type="protein sequence ID" value="PIZ70765.1"/>
    <property type="molecule type" value="Genomic_DNA"/>
</dbReference>
<comment type="caution">
    <text evidence="1">The sequence shown here is derived from an EMBL/GenBank/DDBJ whole genome shotgun (WGS) entry which is preliminary data.</text>
</comment>
<dbReference type="Proteomes" id="UP000231071">
    <property type="component" value="Unassembled WGS sequence"/>
</dbReference>
<name>A0A2M7UHQ2_9BACT</name>
<organism evidence="1 2">
    <name type="scientific">Candidatus Portnoybacteria bacterium CG_4_10_14_0_2_um_filter_39_11</name>
    <dbReference type="NCBI Taxonomy" id="1974797"/>
    <lineage>
        <taxon>Bacteria</taxon>
        <taxon>Candidatus Portnoyibacteriota</taxon>
    </lineage>
</organism>
<reference evidence="2" key="1">
    <citation type="submission" date="2017-09" db="EMBL/GenBank/DDBJ databases">
        <title>Depth-based differentiation of microbial function through sediment-hosted aquifers and enrichment of novel symbionts in the deep terrestrial subsurface.</title>
        <authorList>
            <person name="Probst A.J."/>
            <person name="Ladd B."/>
            <person name="Jarett J.K."/>
            <person name="Geller-Mcgrath D.E."/>
            <person name="Sieber C.M.K."/>
            <person name="Emerson J.B."/>
            <person name="Anantharaman K."/>
            <person name="Thomas B.C."/>
            <person name="Malmstrom R."/>
            <person name="Stieglmeier M."/>
            <person name="Klingl A."/>
            <person name="Woyke T."/>
            <person name="Ryan C.M."/>
            <person name="Banfield J.F."/>
        </authorList>
    </citation>
    <scope>NUCLEOTIDE SEQUENCE [LARGE SCALE GENOMIC DNA]</scope>
</reference>
<protein>
    <submittedName>
        <fullName evidence="1">Uncharacterized protein</fullName>
    </submittedName>
</protein>
<accession>A0A2M7UHQ2</accession>
<gene>
    <name evidence="1" type="ORF">COY09_02250</name>
</gene>